<evidence type="ECO:0000313" key="1">
    <source>
        <dbReference type="EMBL" id="KKK78796.1"/>
    </source>
</evidence>
<organism evidence="1">
    <name type="scientific">marine sediment metagenome</name>
    <dbReference type="NCBI Taxonomy" id="412755"/>
    <lineage>
        <taxon>unclassified sequences</taxon>
        <taxon>metagenomes</taxon>
        <taxon>ecological metagenomes</taxon>
    </lineage>
</organism>
<proteinExistence type="predicted"/>
<reference evidence="1" key="1">
    <citation type="journal article" date="2015" name="Nature">
        <title>Complex archaea that bridge the gap between prokaryotes and eukaryotes.</title>
        <authorList>
            <person name="Spang A."/>
            <person name="Saw J.H."/>
            <person name="Jorgensen S.L."/>
            <person name="Zaremba-Niedzwiedzka K."/>
            <person name="Martijn J."/>
            <person name="Lind A.E."/>
            <person name="van Eijk R."/>
            <person name="Schleper C."/>
            <person name="Guy L."/>
            <person name="Ettema T.J."/>
        </authorList>
    </citation>
    <scope>NUCLEOTIDE SEQUENCE</scope>
</reference>
<dbReference type="AlphaFoldDB" id="A0A0F9B2L2"/>
<sequence length="154" mass="17654">MGYSYCGGLLCYDICGDTGGVRKHRCPFGWCPRIAICPKCKKEHPEYLTKAYHREHGNCEENHLRFEREQAARQAILDSGKFLRCSALQHNGRVKVIFRNRAGKERAFWMAPRNYRGLGYGNATTPEDYKARGKVTRARSTDIYNAEKYAKAKA</sequence>
<comment type="caution">
    <text evidence="1">The sequence shown here is derived from an EMBL/GenBank/DDBJ whole genome shotgun (WGS) entry which is preliminary data.</text>
</comment>
<gene>
    <name evidence="1" type="ORF">LCGC14_2839970</name>
</gene>
<dbReference type="EMBL" id="LAZR01054327">
    <property type="protein sequence ID" value="KKK78796.1"/>
    <property type="molecule type" value="Genomic_DNA"/>
</dbReference>
<protein>
    <submittedName>
        <fullName evidence="1">Uncharacterized protein</fullName>
    </submittedName>
</protein>
<name>A0A0F9B2L2_9ZZZZ</name>
<accession>A0A0F9B2L2</accession>